<sequence length="420" mass="46471">MAHPQAQFISSQLKTQIQLSHRAEAAHTPPSKRSFNGSSAFTDFIRECHRRMRRGLLDEPMQNALPITPRMPPPPQTPKASQYFVPADDHGSKIPKPRDLDWPGFAKFTGKETYPGVRADFKAWVMRFLQRLGPAQLMSGGDWPEEFKVLALSGKRGGAALIYYEKMLPNVLEYLCKSAPAHIQTAILTRLNAQRPDYLVQAAELIAFAIDFEISIKKSKSGVGNGQDGKSGRRQGGRYPGGGRSEKGGRGGKFVARVGSTESRTCYGCGETGNIKSNCPKQRSETKSASSRVVLAIGTDTKADSNSWILDSGSSVHLVRDASMLKHAVNCDQVCRAANNTMVRVTKVGPVELKTAVNGREFIVDLSEVYYANNLADNIISYGKLEEQGVFLERDDNHSYVVHQSDKMKIFEVFRRNNVF</sequence>
<dbReference type="EMBL" id="FR824048">
    <property type="protein sequence ID" value="CCA14420.1"/>
    <property type="molecule type" value="Genomic_DNA"/>
</dbReference>
<dbReference type="GO" id="GO:0003676">
    <property type="term" value="F:nucleic acid binding"/>
    <property type="evidence" value="ECO:0007669"/>
    <property type="project" value="InterPro"/>
</dbReference>
<organism evidence="4">
    <name type="scientific">Albugo laibachii Nc14</name>
    <dbReference type="NCBI Taxonomy" id="890382"/>
    <lineage>
        <taxon>Eukaryota</taxon>
        <taxon>Sar</taxon>
        <taxon>Stramenopiles</taxon>
        <taxon>Oomycota</taxon>
        <taxon>Peronosporomycetes</taxon>
        <taxon>Albuginales</taxon>
        <taxon>Albuginaceae</taxon>
        <taxon>Albugo</taxon>
    </lineage>
</organism>
<proteinExistence type="predicted"/>
<dbReference type="PROSITE" id="PS50158">
    <property type="entry name" value="ZF_CCHC"/>
    <property type="match status" value="1"/>
</dbReference>
<evidence type="ECO:0000256" key="2">
    <source>
        <dbReference type="SAM" id="MobiDB-lite"/>
    </source>
</evidence>
<feature type="region of interest" description="Disordered" evidence="2">
    <location>
        <begin position="19"/>
        <end position="38"/>
    </location>
</feature>
<keyword evidence="1" id="KW-0863">Zinc-finger</keyword>
<reference evidence="4" key="2">
    <citation type="submission" date="2011-02" db="EMBL/GenBank/DDBJ databases">
        <authorList>
            <person name="MacLean D."/>
        </authorList>
    </citation>
    <scope>NUCLEOTIDE SEQUENCE</scope>
</reference>
<name>F0W049_9STRA</name>
<dbReference type="AlphaFoldDB" id="F0W049"/>
<evidence type="ECO:0000256" key="1">
    <source>
        <dbReference type="PROSITE-ProRule" id="PRU00047"/>
    </source>
</evidence>
<feature type="domain" description="CCHC-type" evidence="3">
    <location>
        <begin position="266"/>
        <end position="281"/>
    </location>
</feature>
<dbReference type="Gene3D" id="4.10.60.10">
    <property type="entry name" value="Zinc finger, CCHC-type"/>
    <property type="match status" value="1"/>
</dbReference>
<keyword evidence="1" id="KW-0862">Zinc</keyword>
<evidence type="ECO:0000313" key="4">
    <source>
        <dbReference type="EMBL" id="CCA14420.1"/>
    </source>
</evidence>
<dbReference type="Pfam" id="PF22936">
    <property type="entry name" value="Pol_BBD"/>
    <property type="match status" value="1"/>
</dbReference>
<protein>
    <submittedName>
        <fullName evidence="4">Uncharacterized protein AlNc14C3G517</fullName>
    </submittedName>
</protein>
<keyword evidence="1" id="KW-0479">Metal-binding</keyword>
<feature type="region of interest" description="Disordered" evidence="2">
    <location>
        <begin position="220"/>
        <end position="252"/>
    </location>
</feature>
<reference evidence="4" key="1">
    <citation type="journal article" date="2011" name="PLoS Biol.">
        <title>Gene gain and loss during evolution of obligate parasitism in the white rust pathogen of Arabidopsis thaliana.</title>
        <authorList>
            <person name="Kemen E."/>
            <person name="Gardiner A."/>
            <person name="Schultz-Larsen T."/>
            <person name="Kemen A.C."/>
            <person name="Balmuth A.L."/>
            <person name="Robert-Seilaniantz A."/>
            <person name="Bailey K."/>
            <person name="Holub E."/>
            <person name="Studholme D.J."/>
            <person name="Maclean D."/>
            <person name="Jones J.D."/>
        </authorList>
    </citation>
    <scope>NUCLEOTIDE SEQUENCE</scope>
</reference>
<evidence type="ECO:0000259" key="3">
    <source>
        <dbReference type="PROSITE" id="PS50158"/>
    </source>
</evidence>
<dbReference type="HOGENOM" id="CLU_036769_0_0_1"/>
<dbReference type="InterPro" id="IPR001878">
    <property type="entry name" value="Znf_CCHC"/>
</dbReference>
<accession>F0W049</accession>
<dbReference type="InterPro" id="IPR054722">
    <property type="entry name" value="PolX-like_BBD"/>
</dbReference>
<dbReference type="GO" id="GO:0008270">
    <property type="term" value="F:zinc ion binding"/>
    <property type="evidence" value="ECO:0007669"/>
    <property type="project" value="UniProtKB-KW"/>
</dbReference>
<gene>
    <name evidence="4" type="primary">AlNc14C3G517</name>
    <name evidence="4" type="ORF">ALNC14_005630</name>
</gene>